<dbReference type="InterPro" id="IPR048466">
    <property type="entry name" value="DNA_pol3_delta-like_C"/>
</dbReference>
<evidence type="ECO:0000313" key="9">
    <source>
        <dbReference type="EMBL" id="NYJ07102.1"/>
    </source>
</evidence>
<feature type="domain" description="DNA polymerase III delta subunit-like C-terminal" evidence="8">
    <location>
        <begin position="203"/>
        <end position="313"/>
    </location>
</feature>
<keyword evidence="3 9" id="KW-0548">Nucleotidyltransferase</keyword>
<keyword evidence="4" id="KW-0235">DNA replication</keyword>
<keyword evidence="10" id="KW-1185">Reference proteome</keyword>
<accession>A0A853CKP2</accession>
<gene>
    <name evidence="9" type="ORF">GGQ55_003380</name>
</gene>
<organism evidence="9 10">
    <name type="scientific">Petropleomorpha daqingensis</name>
    <dbReference type="NCBI Taxonomy" id="2026353"/>
    <lineage>
        <taxon>Bacteria</taxon>
        <taxon>Bacillati</taxon>
        <taxon>Actinomycetota</taxon>
        <taxon>Actinomycetes</taxon>
        <taxon>Geodermatophilales</taxon>
        <taxon>Geodermatophilaceae</taxon>
        <taxon>Petropleomorpha</taxon>
    </lineage>
</organism>
<dbReference type="GO" id="GO:0003887">
    <property type="term" value="F:DNA-directed DNA polymerase activity"/>
    <property type="evidence" value="ECO:0007669"/>
    <property type="project" value="UniProtKB-KW"/>
</dbReference>
<proteinExistence type="inferred from homology"/>
<dbReference type="RefSeq" id="WP_366489549.1">
    <property type="nucleotide sequence ID" value="NZ_JACBZT010000001.1"/>
</dbReference>
<dbReference type="Gene3D" id="3.40.50.300">
    <property type="entry name" value="P-loop containing nucleotide triphosphate hydrolases"/>
    <property type="match status" value="1"/>
</dbReference>
<dbReference type="PANTHER" id="PTHR34388:SF1">
    <property type="entry name" value="DNA POLYMERASE III SUBUNIT DELTA"/>
    <property type="match status" value="1"/>
</dbReference>
<keyword evidence="5" id="KW-0239">DNA-directed DNA polymerase</keyword>
<evidence type="ECO:0000259" key="8">
    <source>
        <dbReference type="Pfam" id="PF21694"/>
    </source>
</evidence>
<dbReference type="GO" id="GO:0003677">
    <property type="term" value="F:DNA binding"/>
    <property type="evidence" value="ECO:0007669"/>
    <property type="project" value="InterPro"/>
</dbReference>
<evidence type="ECO:0000256" key="6">
    <source>
        <dbReference type="ARBA" id="ARBA00034754"/>
    </source>
</evidence>
<sequence>MAAAPPAPTSRLRVVVGEEELLRARAVSAVRAGVLERHPDAEEHELAAAGLPVGQLADVLAPSLFGGHRLVLVSGVHEAATALVDALVGYAKDPDPDLTLVIVHFGGKRNEALLKAFTAAGAAVDDCPKITSPGDRVAFVRNEVRTFGGRITPDALAALVDAVGNDLRQLSSAASQLVSDFGGTIDADAVARFHRGQAEVSGFTVAEKVLVGDRQGAVEMLRWALERGVAHVLIADAIADGVRTAARVASLSSSNPGDLARALKMPPWKVKKAQAQSRGWSIDGLQQAIRVAADLNADVKGAAASADYALERAVRRIVEIRTETRRDRAVRGR</sequence>
<dbReference type="InterPro" id="IPR008921">
    <property type="entry name" value="DNA_pol3_clamp-load_cplx_C"/>
</dbReference>
<evidence type="ECO:0000256" key="1">
    <source>
        <dbReference type="ARBA" id="ARBA00012417"/>
    </source>
</evidence>
<name>A0A853CKP2_9ACTN</name>
<dbReference type="GO" id="GO:0006261">
    <property type="term" value="P:DNA-templated DNA replication"/>
    <property type="evidence" value="ECO:0007669"/>
    <property type="project" value="TreeGrafter"/>
</dbReference>
<dbReference type="InterPro" id="IPR027417">
    <property type="entry name" value="P-loop_NTPase"/>
</dbReference>
<dbReference type="InterPro" id="IPR005790">
    <property type="entry name" value="DNA_polIII_delta"/>
</dbReference>
<dbReference type="PANTHER" id="PTHR34388">
    <property type="entry name" value="DNA POLYMERASE III SUBUNIT DELTA"/>
    <property type="match status" value="1"/>
</dbReference>
<comment type="caution">
    <text evidence="9">The sequence shown here is derived from an EMBL/GenBank/DDBJ whole genome shotgun (WGS) entry which is preliminary data.</text>
</comment>
<dbReference type="SUPFAM" id="SSF48019">
    <property type="entry name" value="post-AAA+ oligomerization domain-like"/>
    <property type="match status" value="1"/>
</dbReference>
<dbReference type="AlphaFoldDB" id="A0A853CKP2"/>
<dbReference type="Pfam" id="PF21694">
    <property type="entry name" value="DNA_pol3_delta_C"/>
    <property type="match status" value="1"/>
</dbReference>
<evidence type="ECO:0000256" key="7">
    <source>
        <dbReference type="ARBA" id="ARBA00049244"/>
    </source>
</evidence>
<dbReference type="EC" id="2.7.7.7" evidence="1"/>
<evidence type="ECO:0000256" key="2">
    <source>
        <dbReference type="ARBA" id="ARBA00022679"/>
    </source>
</evidence>
<evidence type="ECO:0000256" key="5">
    <source>
        <dbReference type="ARBA" id="ARBA00022932"/>
    </source>
</evidence>
<comment type="similarity">
    <text evidence="6">Belongs to the DNA polymerase HolA subunit family.</text>
</comment>
<dbReference type="GO" id="GO:0009360">
    <property type="term" value="C:DNA polymerase III complex"/>
    <property type="evidence" value="ECO:0007669"/>
    <property type="project" value="TreeGrafter"/>
</dbReference>
<keyword evidence="2 9" id="KW-0808">Transferase</keyword>
<comment type="catalytic activity">
    <reaction evidence="7">
        <text>DNA(n) + a 2'-deoxyribonucleoside 5'-triphosphate = DNA(n+1) + diphosphate</text>
        <dbReference type="Rhea" id="RHEA:22508"/>
        <dbReference type="Rhea" id="RHEA-COMP:17339"/>
        <dbReference type="Rhea" id="RHEA-COMP:17340"/>
        <dbReference type="ChEBI" id="CHEBI:33019"/>
        <dbReference type="ChEBI" id="CHEBI:61560"/>
        <dbReference type="ChEBI" id="CHEBI:173112"/>
        <dbReference type="EC" id="2.7.7.7"/>
    </reaction>
</comment>
<protein>
    <recommendedName>
        <fullName evidence="1">DNA-directed DNA polymerase</fullName>
        <ecNumber evidence="1">2.7.7.7</ecNumber>
    </recommendedName>
</protein>
<evidence type="ECO:0000256" key="4">
    <source>
        <dbReference type="ARBA" id="ARBA00022705"/>
    </source>
</evidence>
<evidence type="ECO:0000256" key="3">
    <source>
        <dbReference type="ARBA" id="ARBA00022695"/>
    </source>
</evidence>
<dbReference type="Proteomes" id="UP000541969">
    <property type="component" value="Unassembled WGS sequence"/>
</dbReference>
<dbReference type="NCBIfam" id="TIGR01128">
    <property type="entry name" value="holA"/>
    <property type="match status" value="1"/>
</dbReference>
<dbReference type="Gene3D" id="1.20.272.10">
    <property type="match status" value="1"/>
</dbReference>
<reference evidence="9 10" key="1">
    <citation type="submission" date="2020-07" db="EMBL/GenBank/DDBJ databases">
        <title>Sequencing the genomes of 1000 actinobacteria strains.</title>
        <authorList>
            <person name="Klenk H.-P."/>
        </authorList>
    </citation>
    <scope>NUCLEOTIDE SEQUENCE [LARGE SCALE GENOMIC DNA]</scope>
    <source>
        <strain evidence="9 10">DSM 104001</strain>
    </source>
</reference>
<dbReference type="EMBL" id="JACBZT010000001">
    <property type="protein sequence ID" value="NYJ07102.1"/>
    <property type="molecule type" value="Genomic_DNA"/>
</dbReference>
<dbReference type="SUPFAM" id="SSF52540">
    <property type="entry name" value="P-loop containing nucleoside triphosphate hydrolases"/>
    <property type="match status" value="1"/>
</dbReference>
<evidence type="ECO:0000313" key="10">
    <source>
        <dbReference type="Proteomes" id="UP000541969"/>
    </source>
</evidence>